<dbReference type="Proteomes" id="UP000326546">
    <property type="component" value="Chromosome"/>
</dbReference>
<protein>
    <submittedName>
        <fullName evidence="2">Amidohydrolase family protein</fullName>
    </submittedName>
</protein>
<name>A0A5J6V3F6_9MICO</name>
<dbReference type="SUPFAM" id="SSF51556">
    <property type="entry name" value="Metallo-dependent hydrolases"/>
    <property type="match status" value="1"/>
</dbReference>
<dbReference type="PANTHER" id="PTHR22642:SF2">
    <property type="entry name" value="PROTEIN LONG AFTER FAR-RED 3"/>
    <property type="match status" value="1"/>
</dbReference>
<dbReference type="KEGG" id="serw:FY030_03095"/>
<dbReference type="Gene3D" id="2.30.40.10">
    <property type="entry name" value="Urease, subunit C, domain 1"/>
    <property type="match status" value="1"/>
</dbReference>
<dbReference type="SUPFAM" id="SSF51338">
    <property type="entry name" value="Composite domain of metallo-dependent hydrolases"/>
    <property type="match status" value="1"/>
</dbReference>
<dbReference type="PANTHER" id="PTHR22642">
    <property type="entry name" value="IMIDAZOLONEPROPIONASE"/>
    <property type="match status" value="1"/>
</dbReference>
<reference evidence="2 3" key="1">
    <citation type="submission" date="2019-09" db="EMBL/GenBank/DDBJ databases">
        <title>Serinicoccus pratensis sp. nov., isolated from meadow soil.</title>
        <authorList>
            <person name="Zhang W."/>
        </authorList>
    </citation>
    <scope>NUCLEOTIDE SEQUENCE [LARGE SCALE GENOMIC DNA]</scope>
    <source>
        <strain evidence="2 3">W204</strain>
    </source>
</reference>
<dbReference type="Gene3D" id="3.10.310.70">
    <property type="match status" value="1"/>
</dbReference>
<dbReference type="InterPro" id="IPR013108">
    <property type="entry name" value="Amidohydro_3"/>
</dbReference>
<dbReference type="EMBL" id="CP044427">
    <property type="protein sequence ID" value="QFG67844.1"/>
    <property type="molecule type" value="Genomic_DNA"/>
</dbReference>
<organism evidence="2 3">
    <name type="scientific">Ornithinimicrobium pratense</name>
    <dbReference type="NCBI Taxonomy" id="2593973"/>
    <lineage>
        <taxon>Bacteria</taxon>
        <taxon>Bacillati</taxon>
        <taxon>Actinomycetota</taxon>
        <taxon>Actinomycetes</taxon>
        <taxon>Micrococcales</taxon>
        <taxon>Ornithinimicrobiaceae</taxon>
        <taxon>Ornithinimicrobium</taxon>
    </lineage>
</organism>
<dbReference type="GO" id="GO:0016810">
    <property type="term" value="F:hydrolase activity, acting on carbon-nitrogen (but not peptide) bonds"/>
    <property type="evidence" value="ECO:0007669"/>
    <property type="project" value="InterPro"/>
</dbReference>
<evidence type="ECO:0000313" key="3">
    <source>
        <dbReference type="Proteomes" id="UP000326546"/>
    </source>
</evidence>
<feature type="domain" description="Amidohydrolase 3" evidence="1">
    <location>
        <begin position="56"/>
        <end position="511"/>
    </location>
</feature>
<dbReference type="Pfam" id="PF07969">
    <property type="entry name" value="Amidohydro_3"/>
    <property type="match status" value="1"/>
</dbReference>
<dbReference type="AlphaFoldDB" id="A0A5J6V3F6"/>
<gene>
    <name evidence="2" type="ORF">FY030_03095</name>
</gene>
<dbReference type="RefSeq" id="WP_158060236.1">
    <property type="nucleotide sequence ID" value="NZ_CP044427.1"/>
</dbReference>
<dbReference type="InterPro" id="IPR032466">
    <property type="entry name" value="Metal_Hydrolase"/>
</dbReference>
<evidence type="ECO:0000259" key="1">
    <source>
        <dbReference type="Pfam" id="PF07969"/>
    </source>
</evidence>
<dbReference type="InterPro" id="IPR011059">
    <property type="entry name" value="Metal-dep_hydrolase_composite"/>
</dbReference>
<evidence type="ECO:0000313" key="2">
    <source>
        <dbReference type="EMBL" id="QFG67844.1"/>
    </source>
</evidence>
<dbReference type="OrthoDB" id="3238066at2"/>
<dbReference type="Gene3D" id="3.20.20.140">
    <property type="entry name" value="Metal-dependent hydrolases"/>
    <property type="match status" value="1"/>
</dbReference>
<proteinExistence type="predicted"/>
<keyword evidence="2" id="KW-0378">Hydrolase</keyword>
<keyword evidence="3" id="KW-1185">Reference proteome</keyword>
<accession>A0A5J6V3F6</accession>
<sequence length="513" mass="54061">MPDLLVRDVRLVALDAPLPEQAPVPGEPVDVLVRDGAIIAVGEGVRERVEALGIPVLDGKGRHAVPGLWDMHVHMVQWGLSRTRLDTSGTSGPQEVLGLVAARLAGGLDTPTGMLVGYGHRTGSWDERPTVAALDAVTGEVPVALIAGDAHHGWLNTAALRLVGGPMVTGVVSEGAWFPLYDRLQRLQGAAQEAEFGVAQAVAAAHARGIVGIVDLEFGQPWLQWRARTAGETPPLRARTAVYPEGLDAVIAAGVRTGDPIRATDGLVTMGPLKVITDGSLNTRTAWCCQPYADAAEPDLAHGAPNLPADELVELLQRAHDAGLEAALHAIGDAAVSTVLDAFTATGAGGSVEHAQLVDLTDLQRWSRLPVRASVQPAHLLDDRTVTEQCWPERTHRTFVLRGFLDAGIELAFGSDAPVSPLDPWLAMAAAVHRGAEGEESWHPEQQISPREALAASVDGRRIRAGAPGDLVLLDIDPLGADGPQSTSAEQAARLRKMTVSATVLDGQVVHEA</sequence>